<dbReference type="OrthoDB" id="2479577at2759"/>
<evidence type="ECO:0000313" key="3">
    <source>
        <dbReference type="Proteomes" id="UP000789759"/>
    </source>
</evidence>
<dbReference type="AlphaFoldDB" id="A0A9N9JWY1"/>
<feature type="non-terminal residue" evidence="2">
    <location>
        <position position="165"/>
    </location>
</feature>
<keyword evidence="3" id="KW-1185">Reference proteome</keyword>
<accession>A0A9N9JWY1</accession>
<keyword evidence="1" id="KW-0175">Coiled coil</keyword>
<proteinExistence type="predicted"/>
<evidence type="ECO:0000256" key="1">
    <source>
        <dbReference type="SAM" id="Coils"/>
    </source>
</evidence>
<evidence type="ECO:0000313" key="2">
    <source>
        <dbReference type="EMBL" id="CAG8795685.1"/>
    </source>
</evidence>
<gene>
    <name evidence="2" type="ORF">CPELLU_LOCUS17323</name>
</gene>
<dbReference type="Proteomes" id="UP000789759">
    <property type="component" value="Unassembled WGS sequence"/>
</dbReference>
<protein>
    <submittedName>
        <fullName evidence="2">8840_t:CDS:1</fullName>
    </submittedName>
</protein>
<comment type="caution">
    <text evidence="2">The sequence shown here is derived from an EMBL/GenBank/DDBJ whole genome shotgun (WGS) entry which is preliminary data.</text>
</comment>
<reference evidence="2" key="1">
    <citation type="submission" date="2021-06" db="EMBL/GenBank/DDBJ databases">
        <authorList>
            <person name="Kallberg Y."/>
            <person name="Tangrot J."/>
            <person name="Rosling A."/>
        </authorList>
    </citation>
    <scope>NUCLEOTIDE SEQUENCE</scope>
    <source>
        <strain evidence="2">FL966</strain>
    </source>
</reference>
<name>A0A9N9JWY1_9GLOM</name>
<dbReference type="EMBL" id="CAJVQA010028917">
    <property type="protein sequence ID" value="CAG8795685.1"/>
    <property type="molecule type" value="Genomic_DNA"/>
</dbReference>
<feature type="non-terminal residue" evidence="2">
    <location>
        <position position="1"/>
    </location>
</feature>
<organism evidence="2 3">
    <name type="scientific">Cetraspora pellucida</name>
    <dbReference type="NCBI Taxonomy" id="1433469"/>
    <lineage>
        <taxon>Eukaryota</taxon>
        <taxon>Fungi</taxon>
        <taxon>Fungi incertae sedis</taxon>
        <taxon>Mucoromycota</taxon>
        <taxon>Glomeromycotina</taxon>
        <taxon>Glomeromycetes</taxon>
        <taxon>Diversisporales</taxon>
        <taxon>Gigasporaceae</taxon>
        <taxon>Cetraspora</taxon>
    </lineage>
</organism>
<feature type="coiled-coil region" evidence="1">
    <location>
        <begin position="52"/>
        <end position="86"/>
    </location>
</feature>
<sequence length="165" mass="19592">TSIAESIGATEVFENLLVRSASSMSTESNIKRKKTEIKVSKEIVAVKKRRTEVEYNEEIFEIDNKIEDYERKQKRFTEKNELTADEYRVIITKALIDIKKYLSYYEKHLIDYSFPVPDYSLVKDAKEYSIWDQEVDFDSNEINHTLQKEYLLNIDQKLIYNTIIK</sequence>